<accession>A0A9K3J3Y8</accession>
<dbReference type="AlphaFoldDB" id="A0A9K3J3Y8"/>
<comment type="caution">
    <text evidence="2">The sequence shown here is derived from an EMBL/GenBank/DDBJ whole genome shotgun (WGS) entry which is preliminary data.</text>
</comment>
<protein>
    <submittedName>
        <fullName evidence="2">Uncharacterized protein</fullName>
    </submittedName>
</protein>
<gene>
    <name evidence="2" type="ORF">HanXRQr2_Chr04g0145011</name>
</gene>
<organism evidence="2 3">
    <name type="scientific">Helianthus annuus</name>
    <name type="common">Common sunflower</name>
    <dbReference type="NCBI Taxonomy" id="4232"/>
    <lineage>
        <taxon>Eukaryota</taxon>
        <taxon>Viridiplantae</taxon>
        <taxon>Streptophyta</taxon>
        <taxon>Embryophyta</taxon>
        <taxon>Tracheophyta</taxon>
        <taxon>Spermatophyta</taxon>
        <taxon>Magnoliopsida</taxon>
        <taxon>eudicotyledons</taxon>
        <taxon>Gunneridae</taxon>
        <taxon>Pentapetalae</taxon>
        <taxon>asterids</taxon>
        <taxon>campanulids</taxon>
        <taxon>Asterales</taxon>
        <taxon>Asteraceae</taxon>
        <taxon>Asteroideae</taxon>
        <taxon>Heliantheae alliance</taxon>
        <taxon>Heliantheae</taxon>
        <taxon>Helianthus</taxon>
    </lineage>
</organism>
<name>A0A9K3J3Y8_HELAN</name>
<dbReference type="Gramene" id="mRNA:HanXRQr2_Chr04g0145011">
    <property type="protein sequence ID" value="mRNA:HanXRQr2_Chr04g0145011"/>
    <property type="gene ID" value="HanXRQr2_Chr04g0145011"/>
</dbReference>
<feature type="region of interest" description="Disordered" evidence="1">
    <location>
        <begin position="32"/>
        <end position="59"/>
    </location>
</feature>
<keyword evidence="3" id="KW-1185">Reference proteome</keyword>
<evidence type="ECO:0000313" key="2">
    <source>
        <dbReference type="EMBL" id="KAF5808406.1"/>
    </source>
</evidence>
<sequence>MPGFEPLQVLTPTPAESATDWWRASRQFLESSANDYSPPSKKKARLTFQPRSSDKARDQLADDIATTATTTTTLPSSDDTATYRTMDMEKEKEMMEIKLQKLLVMTRLTSLEERYDELCKARQRCVETEMPTLSNHVEDRVVVN</sequence>
<evidence type="ECO:0000313" key="3">
    <source>
        <dbReference type="Proteomes" id="UP000215914"/>
    </source>
</evidence>
<reference evidence="2" key="1">
    <citation type="journal article" date="2017" name="Nature">
        <title>The sunflower genome provides insights into oil metabolism, flowering and Asterid evolution.</title>
        <authorList>
            <person name="Badouin H."/>
            <person name="Gouzy J."/>
            <person name="Grassa C.J."/>
            <person name="Murat F."/>
            <person name="Staton S.E."/>
            <person name="Cottret L."/>
            <person name="Lelandais-Briere C."/>
            <person name="Owens G.L."/>
            <person name="Carrere S."/>
            <person name="Mayjonade B."/>
            <person name="Legrand L."/>
            <person name="Gill N."/>
            <person name="Kane N.C."/>
            <person name="Bowers J.E."/>
            <person name="Hubner S."/>
            <person name="Bellec A."/>
            <person name="Berard A."/>
            <person name="Berges H."/>
            <person name="Blanchet N."/>
            <person name="Boniface M.C."/>
            <person name="Brunel D."/>
            <person name="Catrice O."/>
            <person name="Chaidir N."/>
            <person name="Claudel C."/>
            <person name="Donnadieu C."/>
            <person name="Faraut T."/>
            <person name="Fievet G."/>
            <person name="Helmstetter N."/>
            <person name="King M."/>
            <person name="Knapp S.J."/>
            <person name="Lai Z."/>
            <person name="Le Paslier M.C."/>
            <person name="Lippi Y."/>
            <person name="Lorenzon L."/>
            <person name="Mandel J.R."/>
            <person name="Marage G."/>
            <person name="Marchand G."/>
            <person name="Marquand E."/>
            <person name="Bret-Mestries E."/>
            <person name="Morien E."/>
            <person name="Nambeesan S."/>
            <person name="Nguyen T."/>
            <person name="Pegot-Espagnet P."/>
            <person name="Pouilly N."/>
            <person name="Raftis F."/>
            <person name="Sallet E."/>
            <person name="Schiex T."/>
            <person name="Thomas J."/>
            <person name="Vandecasteele C."/>
            <person name="Vares D."/>
            <person name="Vear F."/>
            <person name="Vautrin S."/>
            <person name="Crespi M."/>
            <person name="Mangin B."/>
            <person name="Burke J.M."/>
            <person name="Salse J."/>
            <person name="Munos S."/>
            <person name="Vincourt P."/>
            <person name="Rieseberg L.H."/>
            <person name="Langlade N.B."/>
        </authorList>
    </citation>
    <scope>NUCLEOTIDE SEQUENCE</scope>
    <source>
        <tissue evidence="2">Leaves</tissue>
    </source>
</reference>
<dbReference type="EMBL" id="MNCJ02000319">
    <property type="protein sequence ID" value="KAF5808406.1"/>
    <property type="molecule type" value="Genomic_DNA"/>
</dbReference>
<evidence type="ECO:0000256" key="1">
    <source>
        <dbReference type="SAM" id="MobiDB-lite"/>
    </source>
</evidence>
<proteinExistence type="predicted"/>
<reference evidence="2" key="2">
    <citation type="submission" date="2020-06" db="EMBL/GenBank/DDBJ databases">
        <title>Helianthus annuus Genome sequencing and assembly Release 2.</title>
        <authorList>
            <person name="Gouzy J."/>
            <person name="Langlade N."/>
            <person name="Munos S."/>
        </authorList>
    </citation>
    <scope>NUCLEOTIDE SEQUENCE</scope>
    <source>
        <tissue evidence="2">Leaves</tissue>
    </source>
</reference>
<dbReference type="Proteomes" id="UP000215914">
    <property type="component" value="Unassembled WGS sequence"/>
</dbReference>